<evidence type="ECO:0000313" key="6">
    <source>
        <dbReference type="RefSeq" id="XP_026493849.2"/>
    </source>
</evidence>
<evidence type="ECO:0000259" key="3">
    <source>
        <dbReference type="Pfam" id="PF00501"/>
    </source>
</evidence>
<accession>A0A8B8I9X6</accession>
<dbReference type="GO" id="GO:0004467">
    <property type="term" value="F:long-chain fatty acid-CoA ligase activity"/>
    <property type="evidence" value="ECO:0007669"/>
    <property type="project" value="TreeGrafter"/>
</dbReference>
<dbReference type="GeneID" id="113399050"/>
<dbReference type="PANTHER" id="PTHR24096:SF422">
    <property type="entry name" value="BCDNA.GH02901"/>
    <property type="match status" value="1"/>
</dbReference>
<dbReference type="CDD" id="cd05911">
    <property type="entry name" value="Firefly_Luc_like"/>
    <property type="match status" value="1"/>
</dbReference>
<dbReference type="PANTHER" id="PTHR24096">
    <property type="entry name" value="LONG-CHAIN-FATTY-ACID--COA LIGASE"/>
    <property type="match status" value="1"/>
</dbReference>
<dbReference type="GO" id="GO:0046949">
    <property type="term" value="P:fatty-acyl-CoA biosynthetic process"/>
    <property type="evidence" value="ECO:0007669"/>
    <property type="project" value="TreeGrafter"/>
</dbReference>
<feature type="domain" description="AMP-dependent synthetase/ligase" evidence="3">
    <location>
        <begin position="55"/>
        <end position="429"/>
    </location>
</feature>
<dbReference type="PROSITE" id="PS00455">
    <property type="entry name" value="AMP_BINDING"/>
    <property type="match status" value="1"/>
</dbReference>
<comment type="subcellular location">
    <subcellularLocation>
        <location evidence="1">Peroxisome</location>
    </subcellularLocation>
</comment>
<feature type="domain" description="AMP-binding enzyme C-terminal" evidence="4">
    <location>
        <begin position="481"/>
        <end position="556"/>
    </location>
</feature>
<evidence type="ECO:0000256" key="2">
    <source>
        <dbReference type="ARBA" id="ARBA00023140"/>
    </source>
</evidence>
<protein>
    <submittedName>
        <fullName evidence="6">Uncharacterized protein LOC113399050</fullName>
    </submittedName>
</protein>
<keyword evidence="2" id="KW-0576">Peroxisome</keyword>
<reference evidence="6" key="1">
    <citation type="submission" date="2025-08" db="UniProtKB">
        <authorList>
            <consortium name="RefSeq"/>
        </authorList>
    </citation>
    <scope>IDENTIFICATION</scope>
    <source>
        <tissue evidence="6">Whole body</tissue>
    </source>
</reference>
<name>A0A8B8I9X6_VANTA</name>
<dbReference type="AlphaFoldDB" id="A0A8B8I9X6"/>
<evidence type="ECO:0000259" key="4">
    <source>
        <dbReference type="Pfam" id="PF13193"/>
    </source>
</evidence>
<dbReference type="OrthoDB" id="10253869at2759"/>
<evidence type="ECO:0000313" key="5">
    <source>
        <dbReference type="Proteomes" id="UP001652626"/>
    </source>
</evidence>
<dbReference type="RefSeq" id="XP_026493849.2">
    <property type="nucleotide sequence ID" value="XM_026638064.2"/>
</dbReference>
<dbReference type="InterPro" id="IPR042099">
    <property type="entry name" value="ANL_N_sf"/>
</dbReference>
<dbReference type="InterPro" id="IPR020845">
    <property type="entry name" value="AMP-binding_CS"/>
</dbReference>
<evidence type="ECO:0000256" key="1">
    <source>
        <dbReference type="ARBA" id="ARBA00004275"/>
    </source>
</evidence>
<dbReference type="GO" id="GO:0005777">
    <property type="term" value="C:peroxisome"/>
    <property type="evidence" value="ECO:0007669"/>
    <property type="project" value="UniProtKB-SubCell"/>
</dbReference>
<dbReference type="Gene3D" id="3.40.50.12780">
    <property type="entry name" value="N-terminal domain of ligase-like"/>
    <property type="match status" value="1"/>
</dbReference>
<gene>
    <name evidence="6" type="primary">LOC113399050</name>
</gene>
<organism evidence="5 6">
    <name type="scientific">Vanessa tameamea</name>
    <name type="common">Kamehameha butterfly</name>
    <dbReference type="NCBI Taxonomy" id="334116"/>
    <lineage>
        <taxon>Eukaryota</taxon>
        <taxon>Metazoa</taxon>
        <taxon>Ecdysozoa</taxon>
        <taxon>Arthropoda</taxon>
        <taxon>Hexapoda</taxon>
        <taxon>Insecta</taxon>
        <taxon>Pterygota</taxon>
        <taxon>Neoptera</taxon>
        <taxon>Endopterygota</taxon>
        <taxon>Lepidoptera</taxon>
        <taxon>Glossata</taxon>
        <taxon>Ditrysia</taxon>
        <taxon>Papilionoidea</taxon>
        <taxon>Nymphalidae</taxon>
        <taxon>Nymphalinae</taxon>
        <taxon>Vanessa</taxon>
    </lineage>
</organism>
<dbReference type="Gene3D" id="3.30.300.30">
    <property type="match status" value="1"/>
</dbReference>
<dbReference type="InterPro" id="IPR025110">
    <property type="entry name" value="AMP-bd_C"/>
</dbReference>
<dbReference type="Pfam" id="PF00501">
    <property type="entry name" value="AMP-binding"/>
    <property type="match status" value="1"/>
</dbReference>
<dbReference type="Pfam" id="PF13193">
    <property type="entry name" value="AMP-binding_C"/>
    <property type="match status" value="1"/>
</dbReference>
<dbReference type="Proteomes" id="UP001652626">
    <property type="component" value="Chromosome 15"/>
</dbReference>
<dbReference type="InterPro" id="IPR045851">
    <property type="entry name" value="AMP-bd_C_sf"/>
</dbReference>
<proteinExistence type="predicted"/>
<dbReference type="OMA" id="IIHEYYG"/>
<dbReference type="InterPro" id="IPR000873">
    <property type="entry name" value="AMP-dep_synth/lig_dom"/>
</dbReference>
<keyword evidence="5" id="KW-1185">Reference proteome</keyword>
<dbReference type="SUPFAM" id="SSF56801">
    <property type="entry name" value="Acetyl-CoA synthetase-like"/>
    <property type="match status" value="1"/>
</dbReference>
<sequence length="567" mass="62973">MARKIILRQIRDLKSLRKFSTSNFLKNKEYIIKSPIPDIVMPKMRFLDRLWLHFESFQDHVAIECAETNKSYTYTQVRKNMAVFATSLRKKLGLKENDVVVALLPNCPEFPVIAFGTIQAGCIFSPVNPIYKEIEISHQVSLTEPKAVITIPECYENVVKGLKMAKSEAKIVLIDNPNKAIPDGAIRYTEIAESGEADYALLDKVMKKNDDVAFIPFSSGTTGMPKGVEISYKNLIAGMEIMSSDQNRFPDLTNGNYQDVVPCILPFFHIYGIVVNLLGHLVYGCKLISMPKFSTNTYFNVLKNRNPSILYLVPPVAILLGKHPDVTKEYFKNMRYIVCGAAPLASSDVTALLEKGNGKMEFSQGFGATETTSLATTIFKGEKDIDYSGCGKPMASIELKFLDPITGKAVPCGESGELCIRSPTVMKGYIKNEKATKDSITDDGFFRTGDLGHYDTKYGLIVTDRIKELIKVKGMQVAPAELESILRSHPAVQDAAVIGVPHDFNGEAPKAFIIKKNGQNASPEELQTFVSKKVASFKKIEEVVFVDDIPKTSSGKILRKELKKIYA</sequence>